<name>A0ABR1AIC0_POLSC</name>
<accession>A0ABR1AIC0</accession>
<sequence>MERSRQSQVGAVMLDGDGRVAEEEEVTLQECRQIRTSQWLDKTLVEVQVLDDGYLRDGEDGPDPREGIKRGGPVTERSVQGAVKSALGSIRT</sequence>
<dbReference type="Proteomes" id="UP001359485">
    <property type="component" value="Unassembled WGS sequence"/>
</dbReference>
<feature type="region of interest" description="Disordered" evidence="1">
    <location>
        <begin position="54"/>
        <end position="92"/>
    </location>
</feature>
<dbReference type="EMBL" id="JAWJWF010000048">
    <property type="protein sequence ID" value="KAK6620129.1"/>
    <property type="molecule type" value="Genomic_DNA"/>
</dbReference>
<reference evidence="2 3" key="1">
    <citation type="submission" date="2023-09" db="EMBL/GenBank/DDBJ databases">
        <title>Genomes of two closely related lineages of the louse Polyplax serrata with different host specificities.</title>
        <authorList>
            <person name="Martinu J."/>
            <person name="Tarabai H."/>
            <person name="Stefka J."/>
            <person name="Hypsa V."/>
        </authorList>
    </citation>
    <scope>NUCLEOTIDE SEQUENCE [LARGE SCALE GENOMIC DNA]</scope>
    <source>
        <strain evidence="2">98ZLc_SE</strain>
    </source>
</reference>
<evidence type="ECO:0000313" key="2">
    <source>
        <dbReference type="EMBL" id="KAK6620129.1"/>
    </source>
</evidence>
<protein>
    <submittedName>
        <fullName evidence="2">Uncharacterized protein</fullName>
    </submittedName>
</protein>
<proteinExistence type="predicted"/>
<gene>
    <name evidence="2" type="ORF">RUM44_006529</name>
</gene>
<keyword evidence="3" id="KW-1185">Reference proteome</keyword>
<feature type="compositionally biased region" description="Basic and acidic residues" evidence="1">
    <location>
        <begin position="54"/>
        <end position="69"/>
    </location>
</feature>
<organism evidence="2 3">
    <name type="scientific">Polyplax serrata</name>
    <name type="common">Common mouse louse</name>
    <dbReference type="NCBI Taxonomy" id="468196"/>
    <lineage>
        <taxon>Eukaryota</taxon>
        <taxon>Metazoa</taxon>
        <taxon>Ecdysozoa</taxon>
        <taxon>Arthropoda</taxon>
        <taxon>Hexapoda</taxon>
        <taxon>Insecta</taxon>
        <taxon>Pterygota</taxon>
        <taxon>Neoptera</taxon>
        <taxon>Paraneoptera</taxon>
        <taxon>Psocodea</taxon>
        <taxon>Troctomorpha</taxon>
        <taxon>Phthiraptera</taxon>
        <taxon>Anoplura</taxon>
        <taxon>Polyplacidae</taxon>
        <taxon>Polyplax</taxon>
    </lineage>
</organism>
<evidence type="ECO:0000256" key="1">
    <source>
        <dbReference type="SAM" id="MobiDB-lite"/>
    </source>
</evidence>
<evidence type="ECO:0000313" key="3">
    <source>
        <dbReference type="Proteomes" id="UP001359485"/>
    </source>
</evidence>
<comment type="caution">
    <text evidence="2">The sequence shown here is derived from an EMBL/GenBank/DDBJ whole genome shotgun (WGS) entry which is preliminary data.</text>
</comment>